<evidence type="ECO:0000313" key="5">
    <source>
        <dbReference type="Proteomes" id="UP000398389"/>
    </source>
</evidence>
<name>A0A5E8BVJ2_9ASCO</name>
<keyword evidence="5" id="KW-1185">Reference proteome</keyword>
<protein>
    <recommendedName>
        <fullName evidence="6">Replication factor A protein 3</fullName>
    </recommendedName>
</protein>
<dbReference type="Proteomes" id="UP000398389">
    <property type="component" value="Unassembled WGS sequence"/>
</dbReference>
<dbReference type="OrthoDB" id="188186at2759"/>
<evidence type="ECO:0008006" key="6">
    <source>
        <dbReference type="Google" id="ProtNLM"/>
    </source>
</evidence>
<dbReference type="GO" id="GO:0006310">
    <property type="term" value="P:DNA recombination"/>
    <property type="evidence" value="ECO:0007669"/>
    <property type="project" value="InterPro"/>
</dbReference>
<dbReference type="GO" id="GO:0006281">
    <property type="term" value="P:DNA repair"/>
    <property type="evidence" value="ECO:0007669"/>
    <property type="project" value="InterPro"/>
</dbReference>
<dbReference type="Pfam" id="PF08661">
    <property type="entry name" value="Rep_fac-A_3"/>
    <property type="match status" value="1"/>
</dbReference>
<evidence type="ECO:0000313" key="4">
    <source>
        <dbReference type="EMBL" id="VVT53477.1"/>
    </source>
</evidence>
<dbReference type="AlphaFoldDB" id="A0A5E8BVJ2"/>
<dbReference type="Gene3D" id="2.40.50.140">
    <property type="entry name" value="Nucleic acid-binding proteins"/>
    <property type="match status" value="1"/>
</dbReference>
<dbReference type="EMBL" id="CABVLU010000003">
    <property type="protein sequence ID" value="VVT53477.1"/>
    <property type="molecule type" value="Genomic_DNA"/>
</dbReference>
<evidence type="ECO:0000256" key="2">
    <source>
        <dbReference type="ARBA" id="ARBA00009761"/>
    </source>
</evidence>
<comment type="subcellular location">
    <subcellularLocation>
        <location evidence="1">Nucleus</location>
    </subcellularLocation>
</comment>
<dbReference type="GeneID" id="43582410"/>
<organism evidence="4 5">
    <name type="scientific">Magnusiomyces paraingens</name>
    <dbReference type="NCBI Taxonomy" id="2606893"/>
    <lineage>
        <taxon>Eukaryota</taxon>
        <taxon>Fungi</taxon>
        <taxon>Dikarya</taxon>
        <taxon>Ascomycota</taxon>
        <taxon>Saccharomycotina</taxon>
        <taxon>Dipodascomycetes</taxon>
        <taxon>Dipodascales</taxon>
        <taxon>Dipodascaceae</taxon>
        <taxon>Magnusiomyces</taxon>
    </lineage>
</organism>
<keyword evidence="3" id="KW-0539">Nucleus</keyword>
<accession>A0A5E8BVJ2</accession>
<dbReference type="InterPro" id="IPR012340">
    <property type="entry name" value="NA-bd_OB-fold"/>
</dbReference>
<dbReference type="RefSeq" id="XP_031854201.1">
    <property type="nucleotide sequence ID" value="XM_031998310.1"/>
</dbReference>
<sequence length="110" mass="12138">MSSSENTPRITAATRQAFKLSTVRIVGKLENVISSNKGQFEADGLFQGTLPDLDRVNWRVGSCYELIGQVQNDLEIKVLSAIDMGTNPAIIPIFNELAAVSHRFPEVFQD</sequence>
<dbReference type="SUPFAM" id="SSF50249">
    <property type="entry name" value="Nucleic acid-binding proteins"/>
    <property type="match status" value="1"/>
</dbReference>
<proteinExistence type="inferred from homology"/>
<gene>
    <name evidence="4" type="ORF">SAPINGB_P003593</name>
</gene>
<dbReference type="InterPro" id="IPR013970">
    <property type="entry name" value="Rfa2"/>
</dbReference>
<evidence type="ECO:0000256" key="1">
    <source>
        <dbReference type="ARBA" id="ARBA00004123"/>
    </source>
</evidence>
<evidence type="ECO:0000256" key="3">
    <source>
        <dbReference type="ARBA" id="ARBA00023242"/>
    </source>
</evidence>
<dbReference type="GO" id="GO:0031981">
    <property type="term" value="C:nuclear lumen"/>
    <property type="evidence" value="ECO:0007669"/>
    <property type="project" value="UniProtKB-ARBA"/>
</dbReference>
<reference evidence="4 5" key="1">
    <citation type="submission" date="2019-09" db="EMBL/GenBank/DDBJ databases">
        <authorList>
            <person name="Brejova B."/>
        </authorList>
    </citation>
    <scope>NUCLEOTIDE SEQUENCE [LARGE SCALE GENOMIC DNA]</scope>
</reference>
<comment type="similarity">
    <text evidence="2">Belongs to the replication factor A protein 3 family.</text>
</comment>
<dbReference type="GO" id="GO:0003677">
    <property type="term" value="F:DNA binding"/>
    <property type="evidence" value="ECO:0007669"/>
    <property type="project" value="InterPro"/>
</dbReference>
<dbReference type="GO" id="GO:0006260">
    <property type="term" value="P:DNA replication"/>
    <property type="evidence" value="ECO:0007669"/>
    <property type="project" value="InterPro"/>
</dbReference>